<dbReference type="SFLD" id="SFLDG01144">
    <property type="entry name" value="C2.B.4:_PGP_Like"/>
    <property type="match status" value="1"/>
</dbReference>
<reference evidence="1 2" key="1">
    <citation type="journal article" date="2018" name="J. Microbiol.">
        <title>Salicibibacter kimchii gen. nov., sp. nov., a moderately halophilic and alkalitolerant bacterium in the family Bacillaceae, isolated from kimchi.</title>
        <authorList>
            <person name="Jang J.Y."/>
            <person name="Oh Y.J."/>
            <person name="Lim S.K."/>
            <person name="Park H.K."/>
            <person name="Lee C."/>
            <person name="Kim J.Y."/>
            <person name="Lee M.A."/>
            <person name="Choi H.J."/>
        </authorList>
    </citation>
    <scope>NUCLEOTIDE SEQUENCE [LARGE SCALE GENOMIC DNA]</scope>
    <source>
        <strain evidence="1 2">NKC1-1</strain>
    </source>
</reference>
<keyword evidence="2" id="KW-1185">Reference proteome</keyword>
<dbReference type="PANTHER" id="PTHR10000">
    <property type="entry name" value="PHOSPHOSERINE PHOSPHATASE"/>
    <property type="match status" value="1"/>
</dbReference>
<dbReference type="SUPFAM" id="SSF56784">
    <property type="entry name" value="HAD-like"/>
    <property type="match status" value="1"/>
</dbReference>
<dbReference type="GO" id="GO:0000287">
    <property type="term" value="F:magnesium ion binding"/>
    <property type="evidence" value="ECO:0007669"/>
    <property type="project" value="TreeGrafter"/>
</dbReference>
<accession>A0A345C289</accession>
<name>A0A345C289_9BACI</name>
<dbReference type="InterPro" id="IPR006379">
    <property type="entry name" value="HAD-SF_hydro_IIB"/>
</dbReference>
<dbReference type="SFLD" id="SFLDS00003">
    <property type="entry name" value="Haloacid_Dehalogenase"/>
    <property type="match status" value="1"/>
</dbReference>
<sequence length="339" mass="37287">MTIITATPTRIPFIFPVPTFITFNDICFSPDPDCCRMIRVSSGKVGETMKLVAIDMDGTLLHTEKEISDYTISAIQRLQREGHAFIIATGRTMQDAKNIVTTAGIPADGYICANGATIADHNGHLLAEKHLGLHVATDIASWLHERHFYFHLATSEGLYTTADAYQFFLDDLNEYAREKDDGGKMAAIIRDQADRQLNNMGVKMLPAPEDIPSYDFTAYKFLVLSLFPQKLQTIRTAWEANPSIALTSSGRDNIELMPVDAEKGSGLTMMAKQLGFTPENTIAIGDNYNDLSMFETAGFSIAMGNAEGDVKQYADTETADNDTDGVAKAIETHILGIRQ</sequence>
<dbReference type="Gene3D" id="3.30.1240.10">
    <property type="match status" value="1"/>
</dbReference>
<dbReference type="KEGG" id="rue:DT065_15805"/>
<dbReference type="GO" id="GO:0016791">
    <property type="term" value="F:phosphatase activity"/>
    <property type="evidence" value="ECO:0007669"/>
    <property type="project" value="TreeGrafter"/>
</dbReference>
<gene>
    <name evidence="1" type="ORF">DT065_15805</name>
</gene>
<proteinExistence type="predicted"/>
<dbReference type="CDD" id="cd07516">
    <property type="entry name" value="HAD_Pase"/>
    <property type="match status" value="1"/>
</dbReference>
<dbReference type="InterPro" id="IPR023214">
    <property type="entry name" value="HAD_sf"/>
</dbReference>
<dbReference type="SFLD" id="SFLDG01140">
    <property type="entry name" value="C2.B:_Phosphomannomutase_and_P"/>
    <property type="match status" value="1"/>
</dbReference>
<dbReference type="GO" id="GO:0005829">
    <property type="term" value="C:cytosol"/>
    <property type="evidence" value="ECO:0007669"/>
    <property type="project" value="TreeGrafter"/>
</dbReference>
<evidence type="ECO:0000313" key="1">
    <source>
        <dbReference type="EMBL" id="AXF57320.1"/>
    </source>
</evidence>
<dbReference type="PROSITE" id="PS01229">
    <property type="entry name" value="COF_2"/>
    <property type="match status" value="1"/>
</dbReference>
<dbReference type="PANTHER" id="PTHR10000:SF55">
    <property type="entry name" value="5-AMINO-6-(5-PHOSPHO-D-RIBITYLAMINO)URACIL PHOSPHATASE YCSE"/>
    <property type="match status" value="1"/>
</dbReference>
<organism evidence="1 2">
    <name type="scientific">Salicibibacter kimchii</name>
    <dbReference type="NCBI Taxonomy" id="2099786"/>
    <lineage>
        <taxon>Bacteria</taxon>
        <taxon>Bacillati</taxon>
        <taxon>Bacillota</taxon>
        <taxon>Bacilli</taxon>
        <taxon>Bacillales</taxon>
        <taxon>Bacillaceae</taxon>
        <taxon>Salicibibacter</taxon>
    </lineage>
</organism>
<dbReference type="Gene3D" id="3.40.50.1000">
    <property type="entry name" value="HAD superfamily/HAD-like"/>
    <property type="match status" value="1"/>
</dbReference>
<evidence type="ECO:0000313" key="2">
    <source>
        <dbReference type="Proteomes" id="UP000252100"/>
    </source>
</evidence>
<dbReference type="EMBL" id="CP031092">
    <property type="protein sequence ID" value="AXF57320.1"/>
    <property type="molecule type" value="Genomic_DNA"/>
</dbReference>
<dbReference type="Proteomes" id="UP000252100">
    <property type="component" value="Chromosome"/>
</dbReference>
<dbReference type="InterPro" id="IPR000150">
    <property type="entry name" value="Cof"/>
</dbReference>
<dbReference type="NCBIfam" id="TIGR01484">
    <property type="entry name" value="HAD-SF-IIB"/>
    <property type="match status" value="1"/>
</dbReference>
<dbReference type="NCBIfam" id="TIGR00099">
    <property type="entry name" value="Cof-subfamily"/>
    <property type="match status" value="1"/>
</dbReference>
<dbReference type="InterPro" id="IPR036412">
    <property type="entry name" value="HAD-like_sf"/>
</dbReference>
<dbReference type="Pfam" id="PF08282">
    <property type="entry name" value="Hydrolase_3"/>
    <property type="match status" value="1"/>
</dbReference>
<protein>
    <submittedName>
        <fullName evidence="1">HAD family phosphatase</fullName>
    </submittedName>
</protein>
<dbReference type="AlphaFoldDB" id="A0A345C289"/>